<dbReference type="InterPro" id="IPR023612">
    <property type="entry name" value="Peptidase_M4"/>
</dbReference>
<proteinExistence type="inferred from homology"/>
<evidence type="ECO:0000256" key="7">
    <source>
        <dbReference type="ARBA" id="ARBA00023049"/>
    </source>
</evidence>
<evidence type="ECO:0000256" key="4">
    <source>
        <dbReference type="ARBA" id="ARBA00022729"/>
    </source>
</evidence>
<evidence type="ECO:0000256" key="10">
    <source>
        <dbReference type="SAM" id="SignalP"/>
    </source>
</evidence>
<dbReference type="CDD" id="cd09597">
    <property type="entry name" value="M4_TLP"/>
    <property type="match status" value="1"/>
</dbReference>
<sequence>MRMHPRSSRVSRRARDPLAARTFALVTTAAVLAAAAPAAAAQAEPADDADTAPDTATDTAAAAPTAPGDPLPTARTDTPALVDGLSERAEADVAPDDAAVAHLEQHVDRYAIDDPGADLVTTGVTEAAGRETVRLDQSYEGVPVFGAQYVVRMETDGDERTVTGTSGSYYTDLDVDTTQQTMSADEAAVRAVRAVQRSLSPDGVVALGVSGAPTERELRTTDNGLVIMPTGDGVLARHLSVRGVRPDTGTPILQEVYLDAVSGTPLLQYSGIQSGTTDVTGTGSLINGETVDVPLQHDDETGTYIMRDTTRSTAPGRTDIVTWDATDVTAWQAQYYGKPEGMRPFISDSATLGQEVTDVGGVDAHWAAGKVHDYYLDHHGRDSLDDAGMDIDSLVGVTRRGNPWVNAYWDTEFQQMVYGSGNDEYRSLASDLDVVGHEMTHGVIQHTANLVYIGQSGALNEAFADYFGNAIDVEYTGEEMSDPDASLVGGDLCRTLSPAECALRDLDDGASTEDFQSLPVTSIADFGGVHINSTIVGGALWDLRETLGGELADAIVYRALTEYLTPTSDFTDARAAVLAAAESMGVKGKERAAIRKAFRAHGIVRGWEDTLAGHDVTRLLDSVGPGYPVNLQPSADGGWFAAPRTNVDGTAPMSIWVGRTDGKDTPRQVSPDDGRAHIRPVTDGERVIWLAEGETSQILSTPVSGGPVSVLYESGNPIGTLGLDGDLVTWSEYDMEEGLDVVYYLRDGDTSPQRVEHDWFGPAMAPVAHGDRIAYVRYDVGLPENDYTWALGVEVLDTSTGETVLAGRDELAESILTPALNSTGVYWGADLDWESEHGWVNTSIRGYDFATGKSELLIDETTADGIRALSLTASEDMLTVSVDAPVEAFQQPPSNAMLPKLYRFGLDGAPLGRASCSAGGQMFPAFDEGSRIVWIDTYATTNAVVAGDRPRGRCMGSPKPRP</sequence>
<dbReference type="Gene3D" id="1.10.390.10">
    <property type="entry name" value="Neutral Protease Domain 2"/>
    <property type="match status" value="1"/>
</dbReference>
<dbReference type="Proteomes" id="UP000243528">
    <property type="component" value="Unassembled WGS sequence"/>
</dbReference>
<feature type="active site" description="Proton donor" evidence="8">
    <location>
        <position position="530"/>
    </location>
</feature>
<dbReference type="SUPFAM" id="SSF55486">
    <property type="entry name" value="Metalloproteases ('zincins'), catalytic domain"/>
    <property type="match status" value="1"/>
</dbReference>
<feature type="domain" description="Peptidase M4" evidence="11">
    <location>
        <begin position="281"/>
        <end position="445"/>
    </location>
</feature>
<evidence type="ECO:0000259" key="11">
    <source>
        <dbReference type="Pfam" id="PF01447"/>
    </source>
</evidence>
<dbReference type="AlphaFoldDB" id="A0A2P8EG34"/>
<name>A0A2P8EG34_9ACTN</name>
<dbReference type="GO" id="GO:0004222">
    <property type="term" value="F:metalloendopeptidase activity"/>
    <property type="evidence" value="ECO:0007669"/>
    <property type="project" value="InterPro"/>
</dbReference>
<dbReference type="EMBL" id="PYGE01000001">
    <property type="protein sequence ID" value="PSL08412.1"/>
    <property type="molecule type" value="Genomic_DNA"/>
</dbReference>
<dbReference type="InterPro" id="IPR027268">
    <property type="entry name" value="Peptidase_M4/M1_CTD_sf"/>
</dbReference>
<feature type="domain" description="FTP" evidence="13">
    <location>
        <begin position="125"/>
        <end position="164"/>
    </location>
</feature>
<evidence type="ECO:0000256" key="9">
    <source>
        <dbReference type="SAM" id="MobiDB-lite"/>
    </source>
</evidence>
<dbReference type="Gene3D" id="3.10.450.490">
    <property type="match status" value="1"/>
</dbReference>
<reference evidence="14 15" key="1">
    <citation type="submission" date="2018-03" db="EMBL/GenBank/DDBJ databases">
        <title>Genomic Encyclopedia of Archaeal and Bacterial Type Strains, Phase II (KMG-II): from individual species to whole genera.</title>
        <authorList>
            <person name="Goeker M."/>
        </authorList>
    </citation>
    <scope>NUCLEOTIDE SEQUENCE [LARGE SCALE GENOMIC DNA]</scope>
    <source>
        <strain evidence="14 15">DSM 45211</strain>
    </source>
</reference>
<evidence type="ECO:0000256" key="3">
    <source>
        <dbReference type="ARBA" id="ARBA00022723"/>
    </source>
</evidence>
<keyword evidence="3" id="KW-0479">Metal-binding</keyword>
<keyword evidence="2" id="KW-0645">Protease</keyword>
<keyword evidence="6" id="KW-0862">Zinc</keyword>
<feature type="chain" id="PRO_5015187960" evidence="10">
    <location>
        <begin position="41"/>
        <end position="962"/>
    </location>
</feature>
<gene>
    <name evidence="14" type="ORF">CLV30_101384</name>
</gene>
<feature type="region of interest" description="Disordered" evidence="9">
    <location>
        <begin position="42"/>
        <end position="78"/>
    </location>
</feature>
<evidence type="ECO:0000256" key="2">
    <source>
        <dbReference type="ARBA" id="ARBA00022670"/>
    </source>
</evidence>
<keyword evidence="5" id="KW-0378">Hydrolase</keyword>
<dbReference type="PANTHER" id="PTHR33794">
    <property type="entry name" value="BACILLOLYSIN"/>
    <property type="match status" value="1"/>
</dbReference>
<comment type="similarity">
    <text evidence="1">Belongs to the peptidase M4 family.</text>
</comment>
<feature type="domain" description="Peptidase M4 C-terminal" evidence="12">
    <location>
        <begin position="448"/>
        <end position="603"/>
    </location>
</feature>
<dbReference type="Pfam" id="PF02868">
    <property type="entry name" value="Peptidase_M4_C"/>
    <property type="match status" value="1"/>
</dbReference>
<evidence type="ECO:0000313" key="15">
    <source>
        <dbReference type="Proteomes" id="UP000243528"/>
    </source>
</evidence>
<organism evidence="14 15">
    <name type="scientific">Haloactinopolyspora alba</name>
    <dbReference type="NCBI Taxonomy" id="648780"/>
    <lineage>
        <taxon>Bacteria</taxon>
        <taxon>Bacillati</taxon>
        <taxon>Actinomycetota</taxon>
        <taxon>Actinomycetes</taxon>
        <taxon>Jiangellales</taxon>
        <taxon>Jiangellaceae</taxon>
        <taxon>Haloactinopolyspora</taxon>
    </lineage>
</organism>
<dbReference type="GO" id="GO:0006508">
    <property type="term" value="P:proteolysis"/>
    <property type="evidence" value="ECO:0007669"/>
    <property type="project" value="UniProtKB-KW"/>
</dbReference>
<dbReference type="Pfam" id="PF07504">
    <property type="entry name" value="FTP"/>
    <property type="match status" value="1"/>
</dbReference>
<comment type="caution">
    <text evidence="14">The sequence shown here is derived from an EMBL/GenBank/DDBJ whole genome shotgun (WGS) entry which is preliminary data.</text>
</comment>
<dbReference type="InterPro" id="IPR013856">
    <property type="entry name" value="Peptidase_M4_domain"/>
</dbReference>
<dbReference type="InterPro" id="IPR050728">
    <property type="entry name" value="Zinc_Metalloprotease_M4"/>
</dbReference>
<dbReference type="GO" id="GO:0046872">
    <property type="term" value="F:metal ion binding"/>
    <property type="evidence" value="ECO:0007669"/>
    <property type="project" value="UniProtKB-KW"/>
</dbReference>
<dbReference type="Gene3D" id="3.10.170.10">
    <property type="match status" value="1"/>
</dbReference>
<evidence type="ECO:0000259" key="12">
    <source>
        <dbReference type="Pfam" id="PF02868"/>
    </source>
</evidence>
<dbReference type="Pfam" id="PF01447">
    <property type="entry name" value="Peptidase_M4"/>
    <property type="match status" value="1"/>
</dbReference>
<feature type="compositionally biased region" description="Low complexity" evidence="9">
    <location>
        <begin position="52"/>
        <end position="74"/>
    </location>
</feature>
<dbReference type="PRINTS" id="PR00730">
    <property type="entry name" value="THERMOLYSIN"/>
</dbReference>
<keyword evidence="15" id="KW-1185">Reference proteome</keyword>
<protein>
    <submittedName>
        <fullName evidence="14">Bacillolysin</fullName>
    </submittedName>
</protein>
<evidence type="ECO:0000313" key="14">
    <source>
        <dbReference type="EMBL" id="PSL08412.1"/>
    </source>
</evidence>
<feature type="signal peptide" evidence="10">
    <location>
        <begin position="1"/>
        <end position="40"/>
    </location>
</feature>
<dbReference type="OrthoDB" id="291295at2"/>
<evidence type="ECO:0000256" key="8">
    <source>
        <dbReference type="PIRSR" id="PIRSR623612-1"/>
    </source>
</evidence>
<evidence type="ECO:0000259" key="13">
    <source>
        <dbReference type="Pfam" id="PF07504"/>
    </source>
</evidence>
<keyword evidence="7" id="KW-0482">Metalloprotease</keyword>
<dbReference type="InterPro" id="IPR001570">
    <property type="entry name" value="Peptidase_M4_C_domain"/>
</dbReference>
<evidence type="ECO:0000256" key="5">
    <source>
        <dbReference type="ARBA" id="ARBA00022801"/>
    </source>
</evidence>
<dbReference type="SUPFAM" id="SSF69304">
    <property type="entry name" value="Tricorn protease N-terminal domain"/>
    <property type="match status" value="1"/>
</dbReference>
<accession>A0A2P8EG34</accession>
<feature type="active site" evidence="8">
    <location>
        <position position="438"/>
    </location>
</feature>
<evidence type="ECO:0000256" key="1">
    <source>
        <dbReference type="ARBA" id="ARBA00009388"/>
    </source>
</evidence>
<feature type="region of interest" description="Disordered" evidence="9">
    <location>
        <begin position="657"/>
        <end position="676"/>
    </location>
</feature>
<feature type="compositionally biased region" description="Basic and acidic residues" evidence="9">
    <location>
        <begin position="660"/>
        <end position="676"/>
    </location>
</feature>
<evidence type="ECO:0000256" key="6">
    <source>
        <dbReference type="ARBA" id="ARBA00022833"/>
    </source>
</evidence>
<dbReference type="PANTHER" id="PTHR33794:SF1">
    <property type="entry name" value="BACILLOLYSIN"/>
    <property type="match status" value="1"/>
</dbReference>
<keyword evidence="4 10" id="KW-0732">Signal</keyword>
<dbReference type="InterPro" id="IPR011096">
    <property type="entry name" value="FTP_domain"/>
</dbReference>